<dbReference type="GO" id="GO:0004402">
    <property type="term" value="F:histone acetyltransferase activity"/>
    <property type="evidence" value="ECO:0007669"/>
    <property type="project" value="UniProtKB-ARBA"/>
</dbReference>
<evidence type="ECO:0000256" key="4">
    <source>
        <dbReference type="ARBA" id="ARBA00022771"/>
    </source>
</evidence>
<dbReference type="SUPFAM" id="SSF55729">
    <property type="entry name" value="Acyl-CoA N-acyltransferases (Nat)"/>
    <property type="match status" value="1"/>
</dbReference>
<evidence type="ECO:0000256" key="5">
    <source>
        <dbReference type="ARBA" id="ARBA00022833"/>
    </source>
</evidence>
<sequence>MKTAATKALKAKPRTKSVQSDKSRASSVSSNSSVTSNSSGSSSESSGGHSLREKGTRNSNNSSSGGGGPPQLLSDSDTATRKQTRSANTRRSKHIAASATVTSRVISDSDSVGSKASASKSPVKKAGPKGPASRKIKGQNSNEASHLIEYEERRCPLECCDSLGHLGGKAEKHFTIEACPIYHRMSANECKEALAERRKREEERKKGILTLKPSHLTSPTPEQKLYREKVKELRSKPNVKEEGSNDSDSGKDRQPDLSRCCNKYDLRLFQEAQAVSSEMIEDELKLLANVRGTKYIEMGKFEMEVWYQSPYPEDYARLPKLYICEFCLRYMKSQYTLERHAAKCVWRHPPGEEVYRKEKISVWEVDGKRYKLYCQNLCLLAKFFLDHKTLYYDVEPFLFYVMTISDIEGCHTVGYFSKVSALKFSLSLINKFINRTFFHSSHNTNNSLTIPNIATLENQKEFTDLKFVLFMKPSPRGQ</sequence>
<comment type="catalytic activity">
    <reaction evidence="10">
        <text>L-lysyl-[protein] + acetyl-CoA = N(6)-acetyl-L-lysyl-[protein] + CoA + H(+)</text>
        <dbReference type="Rhea" id="RHEA:45948"/>
        <dbReference type="Rhea" id="RHEA-COMP:9752"/>
        <dbReference type="Rhea" id="RHEA-COMP:10731"/>
        <dbReference type="ChEBI" id="CHEBI:15378"/>
        <dbReference type="ChEBI" id="CHEBI:29969"/>
        <dbReference type="ChEBI" id="CHEBI:57287"/>
        <dbReference type="ChEBI" id="CHEBI:57288"/>
        <dbReference type="ChEBI" id="CHEBI:61930"/>
        <dbReference type="EC" id="2.3.1.48"/>
    </reaction>
</comment>
<keyword evidence="8" id="KW-0804">Transcription</keyword>
<dbReference type="EMBL" id="JBFDAA010000002">
    <property type="protein sequence ID" value="KAL1139248.1"/>
    <property type="molecule type" value="Genomic_DNA"/>
</dbReference>
<evidence type="ECO:0000256" key="8">
    <source>
        <dbReference type="ARBA" id="ARBA00023163"/>
    </source>
</evidence>
<name>A0ABD0YTC1_9HEMI</name>
<keyword evidence="14" id="KW-1185">Reference proteome</keyword>
<evidence type="ECO:0000256" key="2">
    <source>
        <dbReference type="ARBA" id="ARBA00022679"/>
    </source>
</evidence>
<keyword evidence="5" id="KW-0862">Zinc</keyword>
<evidence type="ECO:0000256" key="6">
    <source>
        <dbReference type="ARBA" id="ARBA00022853"/>
    </source>
</evidence>
<evidence type="ECO:0000256" key="9">
    <source>
        <dbReference type="ARBA" id="ARBA00023242"/>
    </source>
</evidence>
<keyword evidence="2" id="KW-0808">Transferase</keyword>
<organism evidence="13 14">
    <name type="scientific">Ranatra chinensis</name>
    <dbReference type="NCBI Taxonomy" id="642074"/>
    <lineage>
        <taxon>Eukaryota</taxon>
        <taxon>Metazoa</taxon>
        <taxon>Ecdysozoa</taxon>
        <taxon>Arthropoda</taxon>
        <taxon>Hexapoda</taxon>
        <taxon>Insecta</taxon>
        <taxon>Pterygota</taxon>
        <taxon>Neoptera</taxon>
        <taxon>Paraneoptera</taxon>
        <taxon>Hemiptera</taxon>
        <taxon>Heteroptera</taxon>
        <taxon>Panheteroptera</taxon>
        <taxon>Nepomorpha</taxon>
        <taxon>Nepidae</taxon>
        <taxon>Ranatrinae</taxon>
        <taxon>Ranatra</taxon>
    </lineage>
</organism>
<dbReference type="Pfam" id="PF17772">
    <property type="entry name" value="zf-MYST"/>
    <property type="match status" value="1"/>
</dbReference>
<dbReference type="PROSITE" id="PS51726">
    <property type="entry name" value="MYST_HAT"/>
    <property type="match status" value="1"/>
</dbReference>
<feature type="compositionally biased region" description="Low complexity" evidence="11">
    <location>
        <begin position="108"/>
        <end position="121"/>
    </location>
</feature>
<keyword evidence="3" id="KW-0479">Metal-binding</keyword>
<dbReference type="EC" id="2.3.1.48" evidence="10"/>
<dbReference type="InterPro" id="IPR002717">
    <property type="entry name" value="HAT_MYST-type"/>
</dbReference>
<evidence type="ECO:0000313" key="14">
    <source>
        <dbReference type="Proteomes" id="UP001558652"/>
    </source>
</evidence>
<keyword evidence="9 10" id="KW-0539">Nucleus</keyword>
<feature type="region of interest" description="Disordered" evidence="11">
    <location>
        <begin position="1"/>
        <end position="143"/>
    </location>
</feature>
<keyword evidence="7" id="KW-0805">Transcription regulation</keyword>
<evidence type="ECO:0000256" key="7">
    <source>
        <dbReference type="ARBA" id="ARBA00023015"/>
    </source>
</evidence>
<keyword evidence="6" id="KW-0156">Chromatin regulator</keyword>
<dbReference type="Pfam" id="PF01530">
    <property type="entry name" value="zf-C2HC"/>
    <property type="match status" value="1"/>
</dbReference>
<evidence type="ECO:0000256" key="3">
    <source>
        <dbReference type="ARBA" id="ARBA00022723"/>
    </source>
</evidence>
<feature type="region of interest" description="Disordered" evidence="11">
    <location>
        <begin position="201"/>
        <end position="256"/>
    </location>
</feature>
<gene>
    <name evidence="13" type="ORF">AAG570_006234</name>
</gene>
<evidence type="ECO:0000259" key="12">
    <source>
        <dbReference type="PROSITE" id="PS51726"/>
    </source>
</evidence>
<keyword evidence="4" id="KW-0863">Zinc-finger</keyword>
<comment type="caution">
    <text evidence="13">The sequence shown here is derived from an EMBL/GenBank/DDBJ whole genome shotgun (WGS) entry which is preliminary data.</text>
</comment>
<dbReference type="Proteomes" id="UP001558652">
    <property type="component" value="Unassembled WGS sequence"/>
</dbReference>
<comment type="subcellular location">
    <subcellularLocation>
        <location evidence="1 10">Nucleus</location>
    </subcellularLocation>
</comment>
<accession>A0ABD0YTC1</accession>
<dbReference type="InterPro" id="IPR050603">
    <property type="entry name" value="MYST_HAT"/>
</dbReference>
<dbReference type="SUPFAM" id="SSF103637">
    <property type="entry name" value="CCHHC domain"/>
    <property type="match status" value="1"/>
</dbReference>
<protein>
    <recommendedName>
        <fullName evidence="10">Histone acetyltransferase</fullName>
        <ecNumber evidence="10">2.3.1.48</ecNumber>
    </recommendedName>
</protein>
<dbReference type="InterPro" id="IPR040706">
    <property type="entry name" value="Zf-MYST"/>
</dbReference>
<evidence type="ECO:0000256" key="10">
    <source>
        <dbReference type="RuleBase" id="RU361211"/>
    </source>
</evidence>
<feature type="compositionally biased region" description="Basic residues" evidence="11">
    <location>
        <begin position="82"/>
        <end position="94"/>
    </location>
</feature>
<dbReference type="Gene3D" id="3.30.60.60">
    <property type="entry name" value="N-acetyl transferase-like"/>
    <property type="match status" value="1"/>
</dbReference>
<dbReference type="InterPro" id="IPR036060">
    <property type="entry name" value="Znf_C2H2C_sf"/>
</dbReference>
<feature type="compositionally biased region" description="Basic residues" evidence="11">
    <location>
        <begin position="122"/>
        <end position="137"/>
    </location>
</feature>
<evidence type="ECO:0000313" key="13">
    <source>
        <dbReference type="EMBL" id="KAL1139248.1"/>
    </source>
</evidence>
<evidence type="ECO:0000256" key="11">
    <source>
        <dbReference type="SAM" id="MobiDB-lite"/>
    </source>
</evidence>
<dbReference type="AlphaFoldDB" id="A0ABD0YTC1"/>
<proteinExistence type="inferred from homology"/>
<dbReference type="InterPro" id="IPR016181">
    <property type="entry name" value="Acyl_CoA_acyltransferase"/>
</dbReference>
<reference evidence="13 14" key="1">
    <citation type="submission" date="2024-07" db="EMBL/GenBank/DDBJ databases">
        <title>Chromosome-level genome assembly of the water stick insect Ranatra chinensis (Heteroptera: Nepidae).</title>
        <authorList>
            <person name="Liu X."/>
        </authorList>
    </citation>
    <scope>NUCLEOTIDE SEQUENCE [LARGE SCALE GENOMIC DNA]</scope>
    <source>
        <strain evidence="13">Cailab_2021Rc</strain>
        <tissue evidence="13">Muscle</tissue>
    </source>
</reference>
<dbReference type="Gene3D" id="3.40.630.30">
    <property type="match status" value="1"/>
</dbReference>
<comment type="similarity">
    <text evidence="10">Belongs to the MYST (SAS/MOZ) family.</text>
</comment>
<dbReference type="InterPro" id="IPR002515">
    <property type="entry name" value="Znf_C2H2C"/>
</dbReference>
<feature type="compositionally biased region" description="Basic and acidic residues" evidence="11">
    <location>
        <begin position="224"/>
        <end position="256"/>
    </location>
</feature>
<dbReference type="GO" id="GO:0008270">
    <property type="term" value="F:zinc ion binding"/>
    <property type="evidence" value="ECO:0007669"/>
    <property type="project" value="UniProtKB-KW"/>
</dbReference>
<dbReference type="FunFam" id="3.30.60.60:FF:000003">
    <property type="entry name" value="Histone acetyltransferase"/>
    <property type="match status" value="1"/>
</dbReference>
<dbReference type="Gene3D" id="4.10.320.30">
    <property type="match status" value="1"/>
</dbReference>
<feature type="compositionally biased region" description="Low complexity" evidence="11">
    <location>
        <begin position="25"/>
        <end position="49"/>
    </location>
</feature>
<dbReference type="PROSITE" id="PS51802">
    <property type="entry name" value="ZF_CCHHC"/>
    <property type="match status" value="1"/>
</dbReference>
<evidence type="ECO:0000256" key="1">
    <source>
        <dbReference type="ARBA" id="ARBA00004123"/>
    </source>
</evidence>
<dbReference type="Pfam" id="PF01853">
    <property type="entry name" value="MOZ_SAS"/>
    <property type="match status" value="1"/>
</dbReference>
<dbReference type="GO" id="GO:0005634">
    <property type="term" value="C:nucleus"/>
    <property type="evidence" value="ECO:0007669"/>
    <property type="project" value="UniProtKB-SubCell"/>
</dbReference>
<feature type="domain" description="MYST-type HAT" evidence="12">
    <location>
        <begin position="288"/>
        <end position="478"/>
    </location>
</feature>
<dbReference type="PANTHER" id="PTHR10615">
    <property type="entry name" value="HISTONE ACETYLTRANSFERASE"/>
    <property type="match status" value="1"/>
</dbReference>
<dbReference type="PANTHER" id="PTHR10615:SF161">
    <property type="entry name" value="HISTONE ACETYLTRANSFERASE KAT7"/>
    <property type="match status" value="1"/>
</dbReference>